<dbReference type="EMBL" id="OFSN01000001">
    <property type="protein sequence ID" value="SOY40193.1"/>
    <property type="molecule type" value="Genomic_DNA"/>
</dbReference>
<protein>
    <submittedName>
        <fullName evidence="1">Uncharacterized protein</fullName>
    </submittedName>
</protein>
<accession>A0A975WP62</accession>
<organism evidence="1 2">
    <name type="scientific">Cupriavidus taiwanensis</name>
    <dbReference type="NCBI Taxonomy" id="164546"/>
    <lineage>
        <taxon>Bacteria</taxon>
        <taxon>Pseudomonadati</taxon>
        <taxon>Pseudomonadota</taxon>
        <taxon>Betaproteobacteria</taxon>
        <taxon>Burkholderiales</taxon>
        <taxon>Burkholderiaceae</taxon>
        <taxon>Cupriavidus</taxon>
    </lineage>
</organism>
<reference evidence="1 2" key="1">
    <citation type="submission" date="2018-01" db="EMBL/GenBank/DDBJ databases">
        <authorList>
            <person name="Clerissi C."/>
        </authorList>
    </citation>
    <scope>NUCLEOTIDE SEQUENCE [LARGE SCALE GENOMIC DNA]</scope>
    <source>
        <strain evidence="1">Cupriavidus taiwanensis LMG 19430</strain>
    </source>
</reference>
<sequence length="69" mass="7571">MPVRHRHCAAQAAVPRRPVRHGPARGLMQAGARIRINIYKRRSGDGTSFLSVESVGRGCHRGTGRVRQG</sequence>
<name>A0A975WP62_9BURK</name>
<dbReference type="Proteomes" id="UP000257016">
    <property type="component" value="Unassembled WGS sequence"/>
</dbReference>
<dbReference type="AlphaFoldDB" id="A0A975WP62"/>
<proteinExistence type="predicted"/>
<evidence type="ECO:0000313" key="2">
    <source>
        <dbReference type="Proteomes" id="UP000257016"/>
    </source>
</evidence>
<gene>
    <name evidence="1" type="ORF">CBM2586_A10158</name>
</gene>
<evidence type="ECO:0000313" key="1">
    <source>
        <dbReference type="EMBL" id="SOY40193.1"/>
    </source>
</evidence>
<comment type="caution">
    <text evidence="1">The sequence shown here is derived from an EMBL/GenBank/DDBJ whole genome shotgun (WGS) entry which is preliminary data.</text>
</comment>